<evidence type="ECO:0000256" key="1">
    <source>
        <dbReference type="ARBA" id="ARBA00023157"/>
    </source>
</evidence>
<dbReference type="SUPFAM" id="SSF50494">
    <property type="entry name" value="Trypsin-like serine proteases"/>
    <property type="match status" value="1"/>
</dbReference>
<protein>
    <submittedName>
        <fullName evidence="4">Venom serine protease-like</fullName>
    </submittedName>
</protein>
<sequence length="105" mass="11880">MHNRIVNGHQTGVNEYPFVAGLLVNPNNIVFCGASILGKRWVITAAHCKESRVNNKNTVVLVGDHDLSSGKWSEIFRRYCLEITLEDSSGDLTSVKFWKFFKHLC</sequence>
<dbReference type="AlphaFoldDB" id="A0A3Q0IJH5"/>
<evidence type="ECO:0000313" key="3">
    <source>
        <dbReference type="Proteomes" id="UP000079169"/>
    </source>
</evidence>
<dbReference type="Proteomes" id="UP000079169">
    <property type="component" value="Unplaced"/>
</dbReference>
<organism evidence="3 4">
    <name type="scientific">Diaphorina citri</name>
    <name type="common">Asian citrus psyllid</name>
    <dbReference type="NCBI Taxonomy" id="121845"/>
    <lineage>
        <taxon>Eukaryota</taxon>
        <taxon>Metazoa</taxon>
        <taxon>Ecdysozoa</taxon>
        <taxon>Arthropoda</taxon>
        <taxon>Hexapoda</taxon>
        <taxon>Insecta</taxon>
        <taxon>Pterygota</taxon>
        <taxon>Neoptera</taxon>
        <taxon>Paraneoptera</taxon>
        <taxon>Hemiptera</taxon>
        <taxon>Sternorrhyncha</taxon>
        <taxon>Psylloidea</taxon>
        <taxon>Psyllidae</taxon>
        <taxon>Diaphorininae</taxon>
        <taxon>Diaphorina</taxon>
    </lineage>
</organism>
<dbReference type="GO" id="GO:0006508">
    <property type="term" value="P:proteolysis"/>
    <property type="evidence" value="ECO:0007669"/>
    <property type="project" value="InterPro"/>
</dbReference>
<dbReference type="GeneID" id="113465774"/>
<dbReference type="KEGG" id="dci:113465774"/>
<evidence type="ECO:0000313" key="4">
    <source>
        <dbReference type="RefSeq" id="XP_026676374.1"/>
    </source>
</evidence>
<name>A0A3Q0IJH5_DIACI</name>
<gene>
    <name evidence="4" type="primary">LOC113465774</name>
</gene>
<evidence type="ECO:0000259" key="2">
    <source>
        <dbReference type="Pfam" id="PF00089"/>
    </source>
</evidence>
<dbReference type="InterPro" id="IPR018114">
    <property type="entry name" value="TRYPSIN_HIS"/>
</dbReference>
<dbReference type="PANTHER" id="PTHR24252:SF7">
    <property type="entry name" value="HYALIN"/>
    <property type="match status" value="1"/>
</dbReference>
<dbReference type="InterPro" id="IPR001254">
    <property type="entry name" value="Trypsin_dom"/>
</dbReference>
<dbReference type="GO" id="GO:0004252">
    <property type="term" value="F:serine-type endopeptidase activity"/>
    <property type="evidence" value="ECO:0007669"/>
    <property type="project" value="InterPro"/>
</dbReference>
<dbReference type="RefSeq" id="XP_026676374.1">
    <property type="nucleotide sequence ID" value="XM_026820573.1"/>
</dbReference>
<dbReference type="InterPro" id="IPR043504">
    <property type="entry name" value="Peptidase_S1_PA_chymotrypsin"/>
</dbReference>
<dbReference type="Pfam" id="PF00089">
    <property type="entry name" value="Trypsin"/>
    <property type="match status" value="1"/>
</dbReference>
<dbReference type="PANTHER" id="PTHR24252">
    <property type="entry name" value="ACROSIN-RELATED"/>
    <property type="match status" value="1"/>
</dbReference>
<dbReference type="InterPro" id="IPR009003">
    <property type="entry name" value="Peptidase_S1_PA"/>
</dbReference>
<dbReference type="PROSITE" id="PS00134">
    <property type="entry name" value="TRYPSIN_HIS"/>
    <property type="match status" value="1"/>
</dbReference>
<feature type="domain" description="Peptidase S1" evidence="2">
    <location>
        <begin position="5"/>
        <end position="71"/>
    </location>
</feature>
<dbReference type="Gene3D" id="2.40.10.10">
    <property type="entry name" value="Trypsin-like serine proteases"/>
    <property type="match status" value="1"/>
</dbReference>
<dbReference type="STRING" id="121845.A0A3Q0IJH5"/>
<keyword evidence="1" id="KW-1015">Disulfide bond</keyword>
<proteinExistence type="predicted"/>
<keyword evidence="3" id="KW-1185">Reference proteome</keyword>
<reference evidence="4" key="1">
    <citation type="submission" date="2025-08" db="UniProtKB">
        <authorList>
            <consortium name="RefSeq"/>
        </authorList>
    </citation>
    <scope>IDENTIFICATION</scope>
</reference>
<accession>A0A3Q0IJH5</accession>
<dbReference type="PaxDb" id="121845-A0A3Q0IJH5"/>